<organism evidence="1">
    <name type="scientific">bioreactor metagenome</name>
    <dbReference type="NCBI Taxonomy" id="1076179"/>
    <lineage>
        <taxon>unclassified sequences</taxon>
        <taxon>metagenomes</taxon>
        <taxon>ecological metagenomes</taxon>
    </lineage>
</organism>
<protein>
    <submittedName>
        <fullName evidence="1">Uncharacterized protein</fullName>
    </submittedName>
</protein>
<proteinExistence type="predicted"/>
<name>A0A645DY12_9ZZZZ</name>
<sequence>MCAAVDDLQKQLAHGGVDCVADKVAVKRFEDGLARQDFRRHGRGVCHAAASDGLNQRFLNNALFHVEREFAGALLGSAPANAVR</sequence>
<evidence type="ECO:0000313" key="1">
    <source>
        <dbReference type="EMBL" id="MPM94159.1"/>
    </source>
</evidence>
<comment type="caution">
    <text evidence="1">The sequence shown here is derived from an EMBL/GenBank/DDBJ whole genome shotgun (WGS) entry which is preliminary data.</text>
</comment>
<dbReference type="EMBL" id="VSSQ01040840">
    <property type="protein sequence ID" value="MPM94159.1"/>
    <property type="molecule type" value="Genomic_DNA"/>
</dbReference>
<accession>A0A645DY12</accession>
<gene>
    <name evidence="1" type="ORF">SDC9_141304</name>
</gene>
<dbReference type="AlphaFoldDB" id="A0A645DY12"/>
<reference evidence="1" key="1">
    <citation type="submission" date="2019-08" db="EMBL/GenBank/DDBJ databases">
        <authorList>
            <person name="Kucharzyk K."/>
            <person name="Murdoch R.W."/>
            <person name="Higgins S."/>
            <person name="Loffler F."/>
        </authorList>
    </citation>
    <scope>NUCLEOTIDE SEQUENCE</scope>
</reference>